<evidence type="ECO:0000256" key="1">
    <source>
        <dbReference type="SAM" id="MobiDB-lite"/>
    </source>
</evidence>
<evidence type="ECO:0000313" key="2">
    <source>
        <dbReference type="EMBL" id="CAH3128917.1"/>
    </source>
</evidence>
<accession>A0AAU9WXT1</accession>
<organism evidence="2 3">
    <name type="scientific">Pocillopora meandrina</name>
    <dbReference type="NCBI Taxonomy" id="46732"/>
    <lineage>
        <taxon>Eukaryota</taxon>
        <taxon>Metazoa</taxon>
        <taxon>Cnidaria</taxon>
        <taxon>Anthozoa</taxon>
        <taxon>Hexacorallia</taxon>
        <taxon>Scleractinia</taxon>
        <taxon>Astrocoeniina</taxon>
        <taxon>Pocilloporidae</taxon>
        <taxon>Pocillopora</taxon>
    </lineage>
</organism>
<feature type="region of interest" description="Disordered" evidence="1">
    <location>
        <begin position="101"/>
        <end position="126"/>
    </location>
</feature>
<dbReference type="Proteomes" id="UP001159428">
    <property type="component" value="Unassembled WGS sequence"/>
</dbReference>
<gene>
    <name evidence="2" type="ORF">PMEA_00013175</name>
</gene>
<proteinExistence type="predicted"/>
<dbReference type="AlphaFoldDB" id="A0AAU9WXT1"/>
<evidence type="ECO:0000313" key="3">
    <source>
        <dbReference type="Proteomes" id="UP001159428"/>
    </source>
</evidence>
<sequence length="126" mass="13099">MISGKFKMAAAARCLRSLTRSTSAAKHLSSYVVKNVSQKSSSSVSSPLLKSFLSTDGGLIRGSGMSSRISFNKRFAPVSFVCAVPKACPLSIDGGSDGVDALDGNLGDDDGDTWSQGEDDPYLGVT</sequence>
<feature type="compositionally biased region" description="Acidic residues" evidence="1">
    <location>
        <begin position="106"/>
        <end position="126"/>
    </location>
</feature>
<reference evidence="2 3" key="1">
    <citation type="submission" date="2022-05" db="EMBL/GenBank/DDBJ databases">
        <authorList>
            <consortium name="Genoscope - CEA"/>
            <person name="William W."/>
        </authorList>
    </citation>
    <scope>NUCLEOTIDE SEQUENCE [LARGE SCALE GENOMIC DNA]</scope>
</reference>
<dbReference type="EMBL" id="CALNXJ010000023">
    <property type="protein sequence ID" value="CAH3128917.1"/>
    <property type="molecule type" value="Genomic_DNA"/>
</dbReference>
<keyword evidence="3" id="KW-1185">Reference proteome</keyword>
<protein>
    <submittedName>
        <fullName evidence="2">Uncharacterized protein</fullName>
    </submittedName>
</protein>
<name>A0AAU9WXT1_9CNID</name>
<comment type="caution">
    <text evidence="2">The sequence shown here is derived from an EMBL/GenBank/DDBJ whole genome shotgun (WGS) entry which is preliminary data.</text>
</comment>